<dbReference type="SUPFAM" id="SSF51905">
    <property type="entry name" value="FAD/NAD(P)-binding domain"/>
    <property type="match status" value="1"/>
</dbReference>
<accession>A0A0K1JGZ4</accession>
<evidence type="ECO:0000313" key="2">
    <source>
        <dbReference type="EMBL" id="AKU15984.1"/>
    </source>
</evidence>
<dbReference type="Proteomes" id="UP000066480">
    <property type="component" value="Chromosome"/>
</dbReference>
<dbReference type="AlphaFoldDB" id="A0A0K1JGZ4"/>
<dbReference type="PATRIC" id="fig|571913.6.peg.1868"/>
<dbReference type="PANTHER" id="PTHR40254:SF1">
    <property type="entry name" value="BLR0577 PROTEIN"/>
    <property type="match status" value="1"/>
</dbReference>
<dbReference type="InterPro" id="IPR036188">
    <property type="entry name" value="FAD/NAD-bd_sf"/>
</dbReference>
<dbReference type="InterPro" id="IPR052189">
    <property type="entry name" value="L-asp_N-monooxygenase_NS-form"/>
</dbReference>
<evidence type="ECO:0000313" key="3">
    <source>
        <dbReference type="Proteomes" id="UP000066480"/>
    </source>
</evidence>
<keyword evidence="3" id="KW-1185">Reference proteome</keyword>
<organism evidence="2 3">
    <name type="scientific">Luteipulveratus mongoliensis</name>
    <dbReference type="NCBI Taxonomy" id="571913"/>
    <lineage>
        <taxon>Bacteria</taxon>
        <taxon>Bacillati</taxon>
        <taxon>Actinomycetota</taxon>
        <taxon>Actinomycetes</taxon>
        <taxon>Micrococcales</taxon>
        <taxon>Dermacoccaceae</taxon>
        <taxon>Luteipulveratus</taxon>
    </lineage>
</organism>
<name>A0A0K1JGZ4_9MICO</name>
<proteinExistence type="predicted"/>
<gene>
    <name evidence="2" type="ORF">VV02_09160</name>
</gene>
<sequence>MTGVRLVLVGAGPRTIGVLERLGASAPELAPGLRLDIHVVDPHPAGGGRVWRREQSPLLWMNSVAEDITVFTDSSVTCDGPVHPGPSLAEWAAGEGLGRLREAGWYGPRESLQPNDFAPRGVQAEYLSWVWERVISSLPEGIRVHVHHESAVAVDDVRRRRAPERQRVTLASGRQLDADVVVLAQGYLDHEPTPEQTAWLEAAASQDLTYVPPGYTADLDLSGLRPSEPVIVRGMGLAFVDLFVLLAEGRGGRFTGEGLDLTYHPSGEEPVLYAGSRRGVPYHSKLGYSVGASGPVSTRHLTADALAGLGTLDFDSQVRPLVARELTDLHYRRLFAAHPERTRGSWQTLEALIAESDVAAPSFEAAAAAHVPDPHDRFHLPDVDRPMAGRTWGERQAYEQDLVTHIEQDIQRRASPEFSSDRAVFDGLLSVYGVLAGLASSGRLSPADRVLRLEQEFHGFFSFLASGPPPQRLAELLALHRAGIVRFLGPDVRVTLEDNGFRASSPSVRGVITARAFVDARLPRPNVVATTDPLIRGLLRRGDLSADVVSDGEDGQRGGQLLSDERCRAVRADGTSHPRRYLVGPSVSGSVGAGGFTRPGFNGAGLRQNDALARGLLEQLVADATAFAPSTTITTEEHRHAS</sequence>
<feature type="domain" description="FAD-dependent urate hydroxylase HpyO/Asp monooxygenase CreE-like FAD/NAD(P)-binding" evidence="1">
    <location>
        <begin position="7"/>
        <end position="187"/>
    </location>
</feature>
<dbReference type="EMBL" id="CP011112">
    <property type="protein sequence ID" value="AKU15984.1"/>
    <property type="molecule type" value="Genomic_DNA"/>
</dbReference>
<dbReference type="InterPro" id="IPR038732">
    <property type="entry name" value="HpyO/CreE_NAD-binding"/>
</dbReference>
<dbReference type="PANTHER" id="PTHR40254">
    <property type="entry name" value="BLR0577 PROTEIN"/>
    <property type="match status" value="1"/>
</dbReference>
<dbReference type="Pfam" id="PF13454">
    <property type="entry name" value="NAD_binding_9"/>
    <property type="match status" value="1"/>
</dbReference>
<dbReference type="OrthoDB" id="3653265at2"/>
<evidence type="ECO:0000259" key="1">
    <source>
        <dbReference type="Pfam" id="PF13454"/>
    </source>
</evidence>
<reference evidence="2 3" key="1">
    <citation type="submission" date="2015-03" db="EMBL/GenBank/DDBJ databases">
        <title>Luteipulveratus halotolerans sp. nov., a novel actinobacterium (Dermacoccaceae) from Sarawak, Malaysia.</title>
        <authorList>
            <person name="Juboi H."/>
            <person name="Basik A."/>
            <person name="Shamsul S.S."/>
            <person name="Arnold P."/>
            <person name="Schmitt E.K."/>
            <person name="Sanglier J.-J."/>
            <person name="Yeo T."/>
        </authorList>
    </citation>
    <scope>NUCLEOTIDE SEQUENCE [LARGE SCALE GENOMIC DNA]</scope>
    <source>
        <strain evidence="2 3">MN07-A0370</strain>
    </source>
</reference>
<protein>
    <recommendedName>
        <fullName evidence="1">FAD-dependent urate hydroxylase HpyO/Asp monooxygenase CreE-like FAD/NAD(P)-binding domain-containing protein</fullName>
    </recommendedName>
</protein>
<dbReference type="STRING" id="571913.VV02_09160"/>
<dbReference type="KEGG" id="lmoi:VV02_09160"/>